<keyword evidence="1" id="KW-1133">Transmembrane helix</keyword>
<keyword evidence="1" id="KW-0812">Transmembrane</keyword>
<keyword evidence="3" id="KW-1185">Reference proteome</keyword>
<dbReference type="Proteomes" id="UP000188276">
    <property type="component" value="Unassembled WGS sequence"/>
</dbReference>
<evidence type="ECO:0000313" key="2">
    <source>
        <dbReference type="EMBL" id="SJN53295.1"/>
    </source>
</evidence>
<accession>A0A1R4L9P8</accession>
<keyword evidence="1" id="KW-0472">Membrane</keyword>
<dbReference type="EMBL" id="FULE01000006">
    <property type="protein sequence ID" value="SJN53295.1"/>
    <property type="molecule type" value="Genomic_DNA"/>
</dbReference>
<gene>
    <name evidence="2" type="ORF">VR7878_00259</name>
</gene>
<name>A0A1R4L9P8_VIBR1</name>
<sequence>MFNVPTYFAAIIHLVIIPVVLSPSFECFSFKFIDPHGRRAADRCRHDN</sequence>
<reference evidence="3" key="1">
    <citation type="submission" date="2017-02" db="EMBL/GenBank/DDBJ databases">
        <authorList>
            <person name="Rodrigo-Torres L."/>
            <person name="Arahal R.D."/>
            <person name="Lucena T."/>
        </authorList>
    </citation>
    <scope>NUCLEOTIDE SEQUENCE [LARGE SCALE GENOMIC DNA]</scope>
    <source>
        <strain evidence="3">CECT 7878</strain>
    </source>
</reference>
<feature type="transmembrane region" description="Helical" evidence="1">
    <location>
        <begin position="6"/>
        <end position="28"/>
    </location>
</feature>
<dbReference type="AlphaFoldDB" id="A0A1R4L9P8"/>
<proteinExistence type="predicted"/>
<evidence type="ECO:0000313" key="3">
    <source>
        <dbReference type="Proteomes" id="UP000188276"/>
    </source>
</evidence>
<organism evidence="2 3">
    <name type="scientific">Vibrio ruber (strain DSM 16370 / JCM 11486 / BCRC 17186 / CECT 7878 / LMG 23124 / VR1)</name>
    <dbReference type="NCBI Taxonomy" id="1123498"/>
    <lineage>
        <taxon>Bacteria</taxon>
        <taxon>Pseudomonadati</taxon>
        <taxon>Pseudomonadota</taxon>
        <taxon>Gammaproteobacteria</taxon>
        <taxon>Vibrionales</taxon>
        <taxon>Vibrionaceae</taxon>
        <taxon>Vibrio</taxon>
    </lineage>
</organism>
<protein>
    <submittedName>
        <fullName evidence="2">Uncharacterized protein</fullName>
    </submittedName>
</protein>
<evidence type="ECO:0000256" key="1">
    <source>
        <dbReference type="SAM" id="Phobius"/>
    </source>
</evidence>